<dbReference type="PANTHER" id="PTHR22683:SF41">
    <property type="entry name" value="DNA TRANSLOCASE FTSK"/>
    <property type="match status" value="1"/>
</dbReference>
<evidence type="ECO:0000256" key="1">
    <source>
        <dbReference type="SAM" id="MobiDB-lite"/>
    </source>
</evidence>
<dbReference type="STRING" id="1166340.SAMN05192583_0876"/>
<feature type="region of interest" description="Disordered" evidence="1">
    <location>
        <begin position="81"/>
        <end position="106"/>
    </location>
</feature>
<dbReference type="EMBL" id="FOCF01000001">
    <property type="protein sequence ID" value="SEM62533.1"/>
    <property type="molecule type" value="Genomic_DNA"/>
</dbReference>
<dbReference type="SUPFAM" id="SSF46785">
    <property type="entry name" value="Winged helix' DNA-binding domain"/>
    <property type="match status" value="1"/>
</dbReference>
<feature type="domain" description="FtsK gamma" evidence="2">
    <location>
        <begin position="2"/>
        <end position="67"/>
    </location>
</feature>
<dbReference type="GO" id="GO:0003677">
    <property type="term" value="F:DNA binding"/>
    <property type="evidence" value="ECO:0007669"/>
    <property type="project" value="InterPro"/>
</dbReference>
<accession>A0A1H7ZW59</accession>
<dbReference type="Pfam" id="PF10073">
    <property type="entry name" value="GapR_DNA-bd"/>
    <property type="match status" value="1"/>
</dbReference>
<evidence type="ECO:0000313" key="3">
    <source>
        <dbReference type="EMBL" id="SEM62533.1"/>
    </source>
</evidence>
<dbReference type="InterPro" id="IPR050206">
    <property type="entry name" value="FtsK/SpoIIIE/SftA"/>
</dbReference>
<dbReference type="Pfam" id="PF09397">
    <property type="entry name" value="FtsK_gamma"/>
    <property type="match status" value="1"/>
</dbReference>
<evidence type="ECO:0000313" key="4">
    <source>
        <dbReference type="Proteomes" id="UP000199206"/>
    </source>
</evidence>
<dbReference type="Proteomes" id="UP000199206">
    <property type="component" value="Unassembled WGS sequence"/>
</dbReference>
<sequence length="294" mass="32281">MSADEEALYCRAAALVLEHQKASTSWLQRQLRVGYNSAARMIERMEREGYVGQPDHVGRREVLRPPSGTLPFYEAAVDAEPNPWERNAGKFDQATSGTPAPDDASAPTAVPLEFAAVSSPEKPESEPDTPMAEAPPLVQVAVDLVQLLGLEGARRAVRAAAEASGETEAFRRPKGKSDHLRAIVERVEHLVGERDAITAEINEVLKFAKDIGFDPPAIRRVVKDREMDRDKRFTAEAIYTVYRHALGIEDPDFALELPAPSIPPPVKARKLTAKEKAYQETLASVAASRVILLQ</sequence>
<reference evidence="4" key="1">
    <citation type="submission" date="2016-10" db="EMBL/GenBank/DDBJ databases">
        <authorList>
            <person name="Varghese N."/>
            <person name="Submissions S."/>
        </authorList>
    </citation>
    <scope>NUCLEOTIDE SEQUENCE [LARGE SCALE GENOMIC DNA]</scope>
    <source>
        <strain evidence="4">S6-262</strain>
    </source>
</reference>
<dbReference type="Gene3D" id="1.10.10.10">
    <property type="entry name" value="Winged helix-like DNA-binding domain superfamily/Winged helix DNA-binding domain"/>
    <property type="match status" value="1"/>
</dbReference>
<organism evidence="3 4">
    <name type="scientific">Sphingomonas gellani</name>
    <dbReference type="NCBI Taxonomy" id="1166340"/>
    <lineage>
        <taxon>Bacteria</taxon>
        <taxon>Pseudomonadati</taxon>
        <taxon>Pseudomonadota</taxon>
        <taxon>Alphaproteobacteria</taxon>
        <taxon>Sphingomonadales</taxon>
        <taxon>Sphingomonadaceae</taxon>
        <taxon>Sphingomonas</taxon>
    </lineage>
</organism>
<dbReference type="InterPro" id="IPR036388">
    <property type="entry name" value="WH-like_DNA-bd_sf"/>
</dbReference>
<keyword evidence="4" id="KW-1185">Reference proteome</keyword>
<dbReference type="InterPro" id="IPR036390">
    <property type="entry name" value="WH_DNA-bd_sf"/>
</dbReference>
<name>A0A1H7ZW59_9SPHN</name>
<protein>
    <recommendedName>
        <fullName evidence="2">FtsK gamma domain-containing protein</fullName>
    </recommendedName>
</protein>
<evidence type="ECO:0000259" key="2">
    <source>
        <dbReference type="SMART" id="SM00843"/>
    </source>
</evidence>
<dbReference type="SMART" id="SM00843">
    <property type="entry name" value="Ftsk_gamma"/>
    <property type="match status" value="1"/>
</dbReference>
<dbReference type="PANTHER" id="PTHR22683">
    <property type="entry name" value="SPORULATION PROTEIN RELATED"/>
    <property type="match status" value="1"/>
</dbReference>
<proteinExistence type="predicted"/>
<dbReference type="InterPro" id="IPR046367">
    <property type="entry name" value="GapR-like_DNA-bd"/>
</dbReference>
<gene>
    <name evidence="3" type="ORF">SAMN05192583_0876</name>
</gene>
<dbReference type="InterPro" id="IPR018541">
    <property type="entry name" value="Ftsk_gamma"/>
</dbReference>
<dbReference type="AlphaFoldDB" id="A0A1H7ZW59"/>